<dbReference type="GeneID" id="18923644"/>
<gene>
    <name evidence="1" type="ORF">MELLADRAFT_109070</name>
</gene>
<name>F4RV83_MELLP</name>
<protein>
    <submittedName>
        <fullName evidence="1">Uncharacterized protein</fullName>
    </submittedName>
</protein>
<evidence type="ECO:0000313" key="1">
    <source>
        <dbReference type="EMBL" id="EGG03576.1"/>
    </source>
</evidence>
<sequence length="347" mass="41310">MEFGYQLVRFLAKMIVVIHLNSAVIPSKQSSRLVRRFIDGVKTAEELTFDTHITNIVQDPLRQLDFRQWVTSNRPTQNGVKIEDNGLYAERNFLDHLYAWHKADKGYLLSDQVAKLLEQYPLSSGAKVGHIPETSYLRTTLMTPGDFIQRYLPPNDEYRNRFWAGIRHEFSGSSTYLASDIFHRYETFALNEIRTQVLWQPRNSLPLKTYMTEYLKWAKEYNVDTEEFFRLGKGEYRLKDPFIKYLYKKAKKLNYSRREAYFTGDIQSEFNNFLRERNNVSFAKKILYKFQEWKYNVGLGWTAFRKQVFNFRWKYVCTFFLLFMVKMFDGNGILFCNTSLPSEKDHP</sequence>
<dbReference type="HOGENOM" id="CLU_065193_0_0_1"/>
<dbReference type="KEGG" id="mlr:MELLADRAFT_109070"/>
<dbReference type="RefSeq" id="XP_007413023.1">
    <property type="nucleotide sequence ID" value="XM_007412961.1"/>
</dbReference>
<dbReference type="EMBL" id="GL883123">
    <property type="protein sequence ID" value="EGG03576.1"/>
    <property type="molecule type" value="Genomic_DNA"/>
</dbReference>
<evidence type="ECO:0000313" key="2">
    <source>
        <dbReference type="Proteomes" id="UP000001072"/>
    </source>
</evidence>
<dbReference type="InParanoid" id="F4RV83"/>
<organism evidence="2">
    <name type="scientific">Melampsora larici-populina (strain 98AG31 / pathotype 3-4-7)</name>
    <name type="common">Poplar leaf rust fungus</name>
    <dbReference type="NCBI Taxonomy" id="747676"/>
    <lineage>
        <taxon>Eukaryota</taxon>
        <taxon>Fungi</taxon>
        <taxon>Dikarya</taxon>
        <taxon>Basidiomycota</taxon>
        <taxon>Pucciniomycotina</taxon>
        <taxon>Pucciniomycetes</taxon>
        <taxon>Pucciniales</taxon>
        <taxon>Melampsoraceae</taxon>
        <taxon>Melampsora</taxon>
    </lineage>
</organism>
<keyword evidence="2" id="KW-1185">Reference proteome</keyword>
<dbReference type="AlphaFoldDB" id="F4RV83"/>
<dbReference type="VEuPathDB" id="FungiDB:MELLADRAFT_109070"/>
<accession>F4RV83</accession>
<reference evidence="2" key="1">
    <citation type="journal article" date="2011" name="Proc. Natl. Acad. Sci. U.S.A.">
        <title>Obligate biotrophy features unraveled by the genomic analysis of rust fungi.</title>
        <authorList>
            <person name="Duplessis S."/>
            <person name="Cuomo C.A."/>
            <person name="Lin Y.-C."/>
            <person name="Aerts A."/>
            <person name="Tisserant E."/>
            <person name="Veneault-Fourrey C."/>
            <person name="Joly D.L."/>
            <person name="Hacquard S."/>
            <person name="Amselem J."/>
            <person name="Cantarel B.L."/>
            <person name="Chiu R."/>
            <person name="Coutinho P.M."/>
            <person name="Feau N."/>
            <person name="Field M."/>
            <person name="Frey P."/>
            <person name="Gelhaye E."/>
            <person name="Goldberg J."/>
            <person name="Grabherr M.G."/>
            <person name="Kodira C.D."/>
            <person name="Kohler A."/>
            <person name="Kuees U."/>
            <person name="Lindquist E.A."/>
            <person name="Lucas S.M."/>
            <person name="Mago R."/>
            <person name="Mauceli E."/>
            <person name="Morin E."/>
            <person name="Murat C."/>
            <person name="Pangilinan J.L."/>
            <person name="Park R."/>
            <person name="Pearson M."/>
            <person name="Quesneville H."/>
            <person name="Rouhier N."/>
            <person name="Sakthikumar S."/>
            <person name="Salamov A.A."/>
            <person name="Schmutz J."/>
            <person name="Selles B."/>
            <person name="Shapiro H."/>
            <person name="Tanguay P."/>
            <person name="Tuskan G.A."/>
            <person name="Henrissat B."/>
            <person name="Van de Peer Y."/>
            <person name="Rouze P."/>
            <person name="Ellis J.G."/>
            <person name="Dodds P.N."/>
            <person name="Schein J.E."/>
            <person name="Zhong S."/>
            <person name="Hamelin R.C."/>
            <person name="Grigoriev I.V."/>
            <person name="Szabo L.J."/>
            <person name="Martin F."/>
        </authorList>
    </citation>
    <scope>NUCLEOTIDE SEQUENCE [LARGE SCALE GENOMIC DNA]</scope>
    <source>
        <strain evidence="2">98AG31 / pathotype 3-4-7</strain>
    </source>
</reference>
<proteinExistence type="predicted"/>
<dbReference type="Proteomes" id="UP000001072">
    <property type="component" value="Unassembled WGS sequence"/>
</dbReference>